<dbReference type="Pfam" id="PF13458">
    <property type="entry name" value="Peripla_BP_6"/>
    <property type="match status" value="1"/>
</dbReference>
<dbReference type="CDD" id="cd06330">
    <property type="entry name" value="PBP1_As_SBP-like"/>
    <property type="match status" value="1"/>
</dbReference>
<name>A0A418W8H3_9PROT</name>
<evidence type="ECO:0000256" key="3">
    <source>
        <dbReference type="ARBA" id="ARBA00022729"/>
    </source>
</evidence>
<dbReference type="InterPro" id="IPR051010">
    <property type="entry name" value="BCAA_transport"/>
</dbReference>
<feature type="signal peptide" evidence="5">
    <location>
        <begin position="1"/>
        <end position="26"/>
    </location>
</feature>
<keyword evidence="2" id="KW-0813">Transport</keyword>
<evidence type="ECO:0000256" key="4">
    <source>
        <dbReference type="ARBA" id="ARBA00022970"/>
    </source>
</evidence>
<dbReference type="InterPro" id="IPR028082">
    <property type="entry name" value="Peripla_BP_I"/>
</dbReference>
<dbReference type="EMBL" id="QYUK01000011">
    <property type="protein sequence ID" value="RJF86311.1"/>
    <property type="molecule type" value="Genomic_DNA"/>
</dbReference>
<accession>A0A418W8H3</accession>
<comment type="caution">
    <text evidence="7">The sequence shown here is derived from an EMBL/GenBank/DDBJ whole genome shotgun (WGS) entry which is preliminary data.</text>
</comment>
<dbReference type="PANTHER" id="PTHR30483">
    <property type="entry name" value="LEUCINE-SPECIFIC-BINDING PROTEIN"/>
    <property type="match status" value="1"/>
</dbReference>
<dbReference type="PANTHER" id="PTHR30483:SF37">
    <property type="entry name" value="ABC TRANSPORTER SUBSTRATE-BINDING PROTEIN"/>
    <property type="match status" value="1"/>
</dbReference>
<dbReference type="RefSeq" id="WP_119776877.1">
    <property type="nucleotide sequence ID" value="NZ_QYUK01000011.1"/>
</dbReference>
<keyword evidence="3 5" id="KW-0732">Signal</keyword>
<evidence type="ECO:0000313" key="8">
    <source>
        <dbReference type="Proteomes" id="UP000284605"/>
    </source>
</evidence>
<sequence>MNRFLSPSFFGGVLAAMLFAAQGARAEDTIKVGVILPISGGAAYVGQGIGDGVRLAVKEINEAGGIDGRKLEILLRDEQMRPDAAVAAARELITREGVKLFIGPATSATGLAVSELAREEKVVNISPSAKTEAITGAKLHHYIFQLAPTTDIDGVRAIDVLKGMGTKSICFTGYDYAYTKDWFAGIKANMGGIENAGEFLVPINATDYSAVITQLIANSCDTVVGTMYGGGFIAFVKQAAPFGLFESKKLLWGANTGDYAVAAALGKDFPEGLWASSADVWYYEGSPAHTKYQAGLAALQGRKETDMWPITGYNAVYFLAAAIKKAGSADPEAVAKALEGLTIDSPLGPLTIDPTTHRASSPEFYGQVTTIEGTDVKRLTSLTVVR</sequence>
<feature type="chain" id="PRO_5019265255" evidence="5">
    <location>
        <begin position="27"/>
        <end position="386"/>
    </location>
</feature>
<dbReference type="InterPro" id="IPR028081">
    <property type="entry name" value="Leu-bd"/>
</dbReference>
<keyword evidence="4" id="KW-0029">Amino-acid transport</keyword>
<dbReference type="SUPFAM" id="SSF53822">
    <property type="entry name" value="Periplasmic binding protein-like I"/>
    <property type="match status" value="1"/>
</dbReference>
<proteinExistence type="inferred from homology"/>
<feature type="domain" description="Leucine-binding protein" evidence="6">
    <location>
        <begin position="29"/>
        <end position="369"/>
    </location>
</feature>
<dbReference type="GO" id="GO:0006865">
    <property type="term" value="P:amino acid transport"/>
    <property type="evidence" value="ECO:0007669"/>
    <property type="project" value="UniProtKB-KW"/>
</dbReference>
<dbReference type="AlphaFoldDB" id="A0A418W8H3"/>
<dbReference type="OrthoDB" id="9783240at2"/>
<evidence type="ECO:0000259" key="6">
    <source>
        <dbReference type="Pfam" id="PF13458"/>
    </source>
</evidence>
<dbReference type="Proteomes" id="UP000284605">
    <property type="component" value="Unassembled WGS sequence"/>
</dbReference>
<evidence type="ECO:0000256" key="1">
    <source>
        <dbReference type="ARBA" id="ARBA00010062"/>
    </source>
</evidence>
<dbReference type="InterPro" id="IPR000709">
    <property type="entry name" value="Leu_Ile_Val-bd"/>
</dbReference>
<reference evidence="7 8" key="1">
    <citation type="submission" date="2018-09" db="EMBL/GenBank/DDBJ databases">
        <authorList>
            <person name="Zhu H."/>
        </authorList>
    </citation>
    <scope>NUCLEOTIDE SEQUENCE [LARGE SCALE GENOMIC DNA]</scope>
    <source>
        <strain evidence="7 8">K1W22B-8</strain>
    </source>
</reference>
<protein>
    <submittedName>
        <fullName evidence="7">ABC transporter substrate-binding protein</fullName>
    </submittedName>
</protein>
<keyword evidence="8" id="KW-1185">Reference proteome</keyword>
<dbReference type="PRINTS" id="PR00337">
    <property type="entry name" value="LEUILEVALBP"/>
</dbReference>
<organism evidence="7 8">
    <name type="scientific">Oleomonas cavernae</name>
    <dbReference type="NCBI Taxonomy" id="2320859"/>
    <lineage>
        <taxon>Bacteria</taxon>
        <taxon>Pseudomonadati</taxon>
        <taxon>Pseudomonadota</taxon>
        <taxon>Alphaproteobacteria</taxon>
        <taxon>Acetobacterales</taxon>
        <taxon>Acetobacteraceae</taxon>
        <taxon>Oleomonas</taxon>
    </lineage>
</organism>
<evidence type="ECO:0000313" key="7">
    <source>
        <dbReference type="EMBL" id="RJF86311.1"/>
    </source>
</evidence>
<gene>
    <name evidence="7" type="ORF">D3874_04110</name>
</gene>
<evidence type="ECO:0000256" key="2">
    <source>
        <dbReference type="ARBA" id="ARBA00022448"/>
    </source>
</evidence>
<comment type="similarity">
    <text evidence="1">Belongs to the leucine-binding protein family.</text>
</comment>
<dbReference type="Gene3D" id="3.40.50.2300">
    <property type="match status" value="2"/>
</dbReference>
<evidence type="ECO:0000256" key="5">
    <source>
        <dbReference type="SAM" id="SignalP"/>
    </source>
</evidence>